<feature type="transmembrane region" description="Helical" evidence="1">
    <location>
        <begin position="92"/>
        <end position="113"/>
    </location>
</feature>
<dbReference type="AlphaFoldDB" id="A0A1F6TZ03"/>
<comment type="caution">
    <text evidence="3">The sequence shown here is derived from an EMBL/GenBank/DDBJ whole genome shotgun (WGS) entry which is preliminary data.</text>
</comment>
<evidence type="ECO:0000313" key="4">
    <source>
        <dbReference type="Proteomes" id="UP000179037"/>
    </source>
</evidence>
<evidence type="ECO:0000256" key="1">
    <source>
        <dbReference type="SAM" id="Phobius"/>
    </source>
</evidence>
<dbReference type="Pfam" id="PF01578">
    <property type="entry name" value="Cytochrom_C_asm"/>
    <property type="match status" value="1"/>
</dbReference>
<evidence type="ECO:0000313" key="3">
    <source>
        <dbReference type="EMBL" id="OGI50330.1"/>
    </source>
</evidence>
<keyword evidence="1" id="KW-0812">Transmembrane</keyword>
<dbReference type="GO" id="GO:0020037">
    <property type="term" value="F:heme binding"/>
    <property type="evidence" value="ECO:0007669"/>
    <property type="project" value="InterPro"/>
</dbReference>
<gene>
    <name evidence="3" type="ORF">A3A87_02385</name>
</gene>
<keyword evidence="1" id="KW-0472">Membrane</keyword>
<feature type="transmembrane region" description="Helical" evidence="1">
    <location>
        <begin position="211"/>
        <end position="230"/>
    </location>
</feature>
<dbReference type="GO" id="GO:0017004">
    <property type="term" value="P:cytochrome complex assembly"/>
    <property type="evidence" value="ECO:0007669"/>
    <property type="project" value="InterPro"/>
</dbReference>
<evidence type="ECO:0000259" key="2">
    <source>
        <dbReference type="Pfam" id="PF01578"/>
    </source>
</evidence>
<dbReference type="PANTHER" id="PTHR38034:SF1">
    <property type="entry name" value="INNER MEMBRANE PROTEIN YPJD"/>
    <property type="match status" value="1"/>
</dbReference>
<dbReference type="EMBL" id="MFTC01000073">
    <property type="protein sequence ID" value="OGI50330.1"/>
    <property type="molecule type" value="Genomic_DNA"/>
</dbReference>
<feature type="transmembrane region" description="Helical" evidence="1">
    <location>
        <begin position="125"/>
        <end position="151"/>
    </location>
</feature>
<feature type="transmembrane region" description="Helical" evidence="1">
    <location>
        <begin position="242"/>
        <end position="260"/>
    </location>
</feature>
<sequence>MTNPVMNFLALALYFIAGGLLGQRLMRGEVVTGGVKIGIFSLGLGAVVLHAALLYTNLWTASGLNLALTPAFSLIAWVVAVLYLASSLIRPVDNLGVFIMPIAGLMLLVEWLWPGQMSLPLTSSVSAVHIIVSVLAYSLLCLAAVQSLMLLMQERHLRGRHPGGFIRALPPMQTMESVMFQMIGFGFILLTLTLISGVFFSEAIFGQPLKFTHHMVLAVVAWIVYAILLIGRWRLGWRGRPAIHWTLGGFMLLLLAYFGSKFVLEILLGRV</sequence>
<proteinExistence type="predicted"/>
<dbReference type="InterPro" id="IPR002541">
    <property type="entry name" value="Cyt_c_assembly"/>
</dbReference>
<feature type="transmembrane region" description="Helical" evidence="1">
    <location>
        <begin position="6"/>
        <end position="25"/>
    </location>
</feature>
<keyword evidence="1" id="KW-1133">Transmembrane helix</keyword>
<name>A0A1F6TZ03_9PROT</name>
<dbReference type="InterPro" id="IPR052372">
    <property type="entry name" value="YpjD/HemX"/>
</dbReference>
<feature type="transmembrane region" description="Helical" evidence="1">
    <location>
        <begin position="37"/>
        <end position="58"/>
    </location>
</feature>
<reference evidence="3 4" key="1">
    <citation type="journal article" date="2016" name="Nat. Commun.">
        <title>Thousands of microbial genomes shed light on interconnected biogeochemical processes in an aquifer system.</title>
        <authorList>
            <person name="Anantharaman K."/>
            <person name="Brown C.T."/>
            <person name="Hug L.A."/>
            <person name="Sharon I."/>
            <person name="Castelle C.J."/>
            <person name="Probst A.J."/>
            <person name="Thomas B.C."/>
            <person name="Singh A."/>
            <person name="Wilkins M.J."/>
            <person name="Karaoz U."/>
            <person name="Brodie E.L."/>
            <person name="Williams K.H."/>
            <person name="Hubbard S.S."/>
            <person name="Banfield J.F."/>
        </authorList>
    </citation>
    <scope>NUCLEOTIDE SEQUENCE [LARGE SCALE GENOMIC DNA]</scope>
</reference>
<organism evidence="3 4">
    <name type="scientific">Candidatus Muproteobacteria bacterium RIFCSPLOWO2_01_FULL_60_18</name>
    <dbReference type="NCBI Taxonomy" id="1817768"/>
    <lineage>
        <taxon>Bacteria</taxon>
        <taxon>Pseudomonadati</taxon>
        <taxon>Pseudomonadota</taxon>
        <taxon>Candidatus Muproteobacteria</taxon>
    </lineage>
</organism>
<dbReference type="STRING" id="1817768.A3A87_02385"/>
<accession>A0A1F6TZ03</accession>
<feature type="transmembrane region" description="Helical" evidence="1">
    <location>
        <begin position="182"/>
        <end position="205"/>
    </location>
</feature>
<feature type="transmembrane region" description="Helical" evidence="1">
    <location>
        <begin position="64"/>
        <end position="85"/>
    </location>
</feature>
<dbReference type="Proteomes" id="UP000179037">
    <property type="component" value="Unassembled WGS sequence"/>
</dbReference>
<feature type="domain" description="Cytochrome c assembly protein" evidence="2">
    <location>
        <begin position="48"/>
        <end position="267"/>
    </location>
</feature>
<protein>
    <recommendedName>
        <fullName evidence="2">Cytochrome c assembly protein domain-containing protein</fullName>
    </recommendedName>
</protein>
<dbReference type="PANTHER" id="PTHR38034">
    <property type="entry name" value="INNER MEMBRANE PROTEIN YPJD"/>
    <property type="match status" value="1"/>
</dbReference>